<protein>
    <submittedName>
        <fullName evidence="1">Uncharacterized protein</fullName>
    </submittedName>
</protein>
<dbReference type="Proteomes" id="UP000287651">
    <property type="component" value="Unassembled WGS sequence"/>
</dbReference>
<sequence length="137" mass="15024">MLHWVGATIICFQRMEAEVLRDRCIWNFLNEGRAAKGGLATLVFYPDDLVDVVYSLVHQVQLFIARTPRFSGGEVSPGSLNRGQYRPEVREGGFTSLNKGSEGGGCGATPEAYCVTEGTSSPRLSGAERYCDIRPSF</sequence>
<organism evidence="1 2">
    <name type="scientific">Ensete ventricosum</name>
    <name type="common">Abyssinian banana</name>
    <name type="synonym">Musa ensete</name>
    <dbReference type="NCBI Taxonomy" id="4639"/>
    <lineage>
        <taxon>Eukaryota</taxon>
        <taxon>Viridiplantae</taxon>
        <taxon>Streptophyta</taxon>
        <taxon>Embryophyta</taxon>
        <taxon>Tracheophyta</taxon>
        <taxon>Spermatophyta</taxon>
        <taxon>Magnoliopsida</taxon>
        <taxon>Liliopsida</taxon>
        <taxon>Zingiberales</taxon>
        <taxon>Musaceae</taxon>
        <taxon>Ensete</taxon>
    </lineage>
</organism>
<comment type="caution">
    <text evidence="1">The sequence shown here is derived from an EMBL/GenBank/DDBJ whole genome shotgun (WGS) entry which is preliminary data.</text>
</comment>
<dbReference type="AlphaFoldDB" id="A0A426ZF54"/>
<name>A0A426ZF54_ENSVE</name>
<evidence type="ECO:0000313" key="2">
    <source>
        <dbReference type="Proteomes" id="UP000287651"/>
    </source>
</evidence>
<dbReference type="EMBL" id="AMZH03006925">
    <property type="protein sequence ID" value="RRT62591.1"/>
    <property type="molecule type" value="Genomic_DNA"/>
</dbReference>
<evidence type="ECO:0000313" key="1">
    <source>
        <dbReference type="EMBL" id="RRT62591.1"/>
    </source>
</evidence>
<reference evidence="1 2" key="1">
    <citation type="journal article" date="2014" name="Agronomy (Basel)">
        <title>A Draft Genome Sequence for Ensete ventricosum, the Drought-Tolerant Tree Against Hunger.</title>
        <authorList>
            <person name="Harrison J."/>
            <person name="Moore K.A."/>
            <person name="Paszkiewicz K."/>
            <person name="Jones T."/>
            <person name="Grant M."/>
            <person name="Ambacheew D."/>
            <person name="Muzemil S."/>
            <person name="Studholme D.J."/>
        </authorList>
    </citation>
    <scope>NUCLEOTIDE SEQUENCE [LARGE SCALE GENOMIC DNA]</scope>
</reference>
<proteinExistence type="predicted"/>
<accession>A0A426ZF54</accession>
<gene>
    <name evidence="1" type="ORF">B296_00012628</name>
</gene>